<dbReference type="AlphaFoldDB" id="A0A4R2R9S5"/>
<keyword evidence="3" id="KW-1185">Reference proteome</keyword>
<evidence type="ECO:0000256" key="1">
    <source>
        <dbReference type="SAM" id="Phobius"/>
    </source>
</evidence>
<comment type="caution">
    <text evidence="2">The sequence shown here is derived from an EMBL/GenBank/DDBJ whole genome shotgun (WGS) entry which is preliminary data.</text>
</comment>
<feature type="transmembrane region" description="Helical" evidence="1">
    <location>
        <begin position="12"/>
        <end position="33"/>
    </location>
</feature>
<sequence>MASFDNAYSRFVALARIVLPLAALGILSTLFLVSRGPDPGDDLRQSRDTVAEIAREQRIGAPEFATVTADGTAVALSAETVRPDAAYPGQATADILHLRLDMAGGARADLRAARGALDMAAGQTVMEGGVRIESSAGYRLEAARVTAAMDQTDILAEGPVTGEGPAGRITAGQLQLTADPQAAGRYLLVFKDGVKLVYEPGR</sequence>
<accession>A0A4R2R9S5</accession>
<name>A0A4R2R9S5_9RHOB</name>
<reference evidence="2 3" key="1">
    <citation type="submission" date="2019-03" db="EMBL/GenBank/DDBJ databases">
        <title>Genomic Encyclopedia of Type Strains, Phase IV (KMG-IV): sequencing the most valuable type-strain genomes for metagenomic binning, comparative biology and taxonomic classification.</title>
        <authorList>
            <person name="Goeker M."/>
        </authorList>
    </citation>
    <scope>NUCLEOTIDE SEQUENCE [LARGE SCALE GENOMIC DNA]</scope>
    <source>
        <strain evidence="2 3">DSM 24766</strain>
    </source>
</reference>
<protein>
    <submittedName>
        <fullName evidence="2">Lipopolysaccharide export system protein LptC</fullName>
    </submittedName>
</protein>
<evidence type="ECO:0000313" key="3">
    <source>
        <dbReference type="Proteomes" id="UP000295050"/>
    </source>
</evidence>
<gene>
    <name evidence="2" type="ORF">EV663_11847</name>
</gene>
<dbReference type="OrthoDB" id="7871110at2"/>
<keyword evidence="1" id="KW-1133">Transmembrane helix</keyword>
<organism evidence="2 3">
    <name type="scientific">Rhodovulum bhavnagarense</name>
    <dbReference type="NCBI Taxonomy" id="992286"/>
    <lineage>
        <taxon>Bacteria</taxon>
        <taxon>Pseudomonadati</taxon>
        <taxon>Pseudomonadota</taxon>
        <taxon>Alphaproteobacteria</taxon>
        <taxon>Rhodobacterales</taxon>
        <taxon>Paracoccaceae</taxon>
        <taxon>Rhodovulum</taxon>
    </lineage>
</organism>
<keyword evidence="1" id="KW-0472">Membrane</keyword>
<dbReference type="EMBL" id="SLXU01000018">
    <property type="protein sequence ID" value="TCP58717.1"/>
    <property type="molecule type" value="Genomic_DNA"/>
</dbReference>
<keyword evidence="1" id="KW-0812">Transmembrane</keyword>
<dbReference type="RefSeq" id="WP_132952855.1">
    <property type="nucleotide sequence ID" value="NZ_SLXU01000018.1"/>
</dbReference>
<proteinExistence type="predicted"/>
<dbReference type="Proteomes" id="UP000295050">
    <property type="component" value="Unassembled WGS sequence"/>
</dbReference>
<evidence type="ECO:0000313" key="2">
    <source>
        <dbReference type="EMBL" id="TCP58717.1"/>
    </source>
</evidence>